<dbReference type="AlphaFoldDB" id="A0A426ZZN7"/>
<dbReference type="Gene3D" id="2.160.10.10">
    <property type="entry name" value="Hexapeptide repeat proteins"/>
    <property type="match status" value="1"/>
</dbReference>
<accession>A0A426ZZN7</accession>
<name>A0A426ZZN7_ENSVE</name>
<comment type="caution">
    <text evidence="1">The sequence shown here is derived from an EMBL/GenBank/DDBJ whole genome shotgun (WGS) entry which is preliminary data.</text>
</comment>
<feature type="non-terminal residue" evidence="1">
    <location>
        <position position="1"/>
    </location>
</feature>
<dbReference type="PANTHER" id="PTHR13061">
    <property type="entry name" value="DYNACTIN SUBUNIT P25"/>
    <property type="match status" value="1"/>
</dbReference>
<protein>
    <submittedName>
        <fullName evidence="1">Uncharacterized protein</fullName>
    </submittedName>
</protein>
<dbReference type="Proteomes" id="UP000287651">
    <property type="component" value="Unassembled WGS sequence"/>
</dbReference>
<evidence type="ECO:0000313" key="1">
    <source>
        <dbReference type="EMBL" id="RRT69445.1"/>
    </source>
</evidence>
<evidence type="ECO:0000313" key="2">
    <source>
        <dbReference type="Proteomes" id="UP000287651"/>
    </source>
</evidence>
<organism evidence="1 2">
    <name type="scientific">Ensete ventricosum</name>
    <name type="common">Abyssinian banana</name>
    <name type="synonym">Musa ensete</name>
    <dbReference type="NCBI Taxonomy" id="4639"/>
    <lineage>
        <taxon>Eukaryota</taxon>
        <taxon>Viridiplantae</taxon>
        <taxon>Streptophyta</taxon>
        <taxon>Embryophyta</taxon>
        <taxon>Tracheophyta</taxon>
        <taxon>Spermatophyta</taxon>
        <taxon>Magnoliopsida</taxon>
        <taxon>Liliopsida</taxon>
        <taxon>Zingiberales</taxon>
        <taxon>Musaceae</taxon>
        <taxon>Ensete</taxon>
    </lineage>
</organism>
<dbReference type="SUPFAM" id="SSF51161">
    <property type="entry name" value="Trimeric LpxA-like enzymes"/>
    <property type="match status" value="1"/>
</dbReference>
<dbReference type="InterPro" id="IPR011004">
    <property type="entry name" value="Trimer_LpxA-like_sf"/>
</dbReference>
<dbReference type="EMBL" id="AMZH03004340">
    <property type="protein sequence ID" value="RRT69445.1"/>
    <property type="molecule type" value="Genomic_DNA"/>
</dbReference>
<sequence length="151" mass="16332">KWTYVLTRIYTQREPLGFGLVVRGSTLAVGLATSAWAPSARLCKRNKVRAHAYILNINLTGHSAVLHGCIVEDEAFVGMGAVLLDGVVVEKHGMVAGGALVRHNTKIPSGEVPPPHFCFIKLLVFFIEYATSNYPATAIILLICCLNLSLS</sequence>
<dbReference type="InterPro" id="IPR050484">
    <property type="entry name" value="Transf_Hexapept/Carb_Anhydrase"/>
</dbReference>
<reference evidence="1 2" key="1">
    <citation type="journal article" date="2014" name="Agronomy (Basel)">
        <title>A Draft Genome Sequence for Ensete ventricosum, the Drought-Tolerant Tree Against Hunger.</title>
        <authorList>
            <person name="Harrison J."/>
            <person name="Moore K.A."/>
            <person name="Paszkiewicz K."/>
            <person name="Jones T."/>
            <person name="Grant M."/>
            <person name="Ambacheew D."/>
            <person name="Muzemil S."/>
            <person name="Studholme D.J."/>
        </authorList>
    </citation>
    <scope>NUCLEOTIDE SEQUENCE [LARGE SCALE GENOMIC DNA]</scope>
</reference>
<proteinExistence type="predicted"/>
<dbReference type="PANTHER" id="PTHR13061:SF50">
    <property type="entry name" value="GAMMA CARBONIC ANHYDRASE 1, MITOCHONDRIAL"/>
    <property type="match status" value="1"/>
</dbReference>
<gene>
    <name evidence="1" type="ORF">B296_00032495</name>
</gene>